<evidence type="ECO:0000256" key="4">
    <source>
        <dbReference type="ARBA" id="ARBA00022737"/>
    </source>
</evidence>
<evidence type="ECO:0000256" key="6">
    <source>
        <dbReference type="ARBA" id="ARBA00022833"/>
    </source>
</evidence>
<dbReference type="GO" id="GO:0005737">
    <property type="term" value="C:cytoplasm"/>
    <property type="evidence" value="ECO:0007669"/>
    <property type="project" value="TreeGrafter"/>
</dbReference>
<evidence type="ECO:0000256" key="3">
    <source>
        <dbReference type="ARBA" id="ARBA00022723"/>
    </source>
</evidence>
<dbReference type="GO" id="GO:0008270">
    <property type="term" value="F:zinc ion binding"/>
    <property type="evidence" value="ECO:0007669"/>
    <property type="project" value="UniProtKB-KW"/>
</dbReference>
<dbReference type="GO" id="GO:0005634">
    <property type="term" value="C:nucleus"/>
    <property type="evidence" value="ECO:0007669"/>
    <property type="project" value="UniProtKB-SubCell"/>
</dbReference>
<dbReference type="FunFam" id="4.10.1000.40:FF:000002">
    <property type="entry name" value="Nuclear polyadenylated RNA-binding protein Nab2"/>
    <property type="match status" value="1"/>
</dbReference>
<evidence type="ECO:0000259" key="9">
    <source>
        <dbReference type="Pfam" id="PF22683"/>
    </source>
</evidence>
<dbReference type="PANTHER" id="PTHR14738">
    <property type="entry name" value="ZINC FINGER CCCH DOMAIN-CONTAINING PROTEIN 14"/>
    <property type="match status" value="1"/>
</dbReference>
<comment type="caution">
    <text evidence="10">The sequence shown here is derived from an EMBL/GenBank/DDBJ whole genome shotgun (WGS) entry which is preliminary data.</text>
</comment>
<accession>A0A8H4RK60</accession>
<evidence type="ECO:0000256" key="1">
    <source>
        <dbReference type="ARBA" id="ARBA00004123"/>
    </source>
</evidence>
<dbReference type="Gene3D" id="4.10.1000.40">
    <property type="match status" value="1"/>
</dbReference>
<keyword evidence="11" id="KW-1185">Reference proteome</keyword>
<feature type="region of interest" description="Disordered" evidence="8">
    <location>
        <begin position="175"/>
        <end position="194"/>
    </location>
</feature>
<evidence type="ECO:0000256" key="8">
    <source>
        <dbReference type="SAM" id="MobiDB-lite"/>
    </source>
</evidence>
<reference evidence="10 11" key="1">
    <citation type="submission" date="2020-03" db="EMBL/GenBank/DDBJ databases">
        <title>Draft Genome Sequence of Cudoniella acicularis.</title>
        <authorList>
            <person name="Buettner E."/>
            <person name="Kellner H."/>
        </authorList>
    </citation>
    <scope>NUCLEOTIDE SEQUENCE [LARGE SCALE GENOMIC DNA]</scope>
    <source>
        <strain evidence="10 11">DSM 108380</strain>
    </source>
</reference>
<dbReference type="Pfam" id="PF22683">
    <property type="entry name" value="Nab2-like_zf-CCCH"/>
    <property type="match status" value="1"/>
</dbReference>
<organism evidence="10 11">
    <name type="scientific">Cudoniella acicularis</name>
    <dbReference type="NCBI Taxonomy" id="354080"/>
    <lineage>
        <taxon>Eukaryota</taxon>
        <taxon>Fungi</taxon>
        <taxon>Dikarya</taxon>
        <taxon>Ascomycota</taxon>
        <taxon>Pezizomycotina</taxon>
        <taxon>Leotiomycetes</taxon>
        <taxon>Helotiales</taxon>
        <taxon>Tricladiaceae</taxon>
        <taxon>Cudoniella</taxon>
    </lineage>
</organism>
<dbReference type="FunFam" id="4.10.1000.30:FF:000002">
    <property type="entry name" value="Nuclear polyadenylated RNA-binding protein Nab2"/>
    <property type="match status" value="1"/>
</dbReference>
<dbReference type="InterPro" id="IPR055046">
    <property type="entry name" value="Nab2-like_Znf-CCCH"/>
</dbReference>
<protein>
    <recommendedName>
        <fullName evidence="9">Nab2-like CCCH zinc finger domain-containing protein</fullName>
    </recommendedName>
</protein>
<gene>
    <name evidence="10" type="ORF">G7Y89_g6601</name>
</gene>
<dbReference type="Gene3D" id="4.10.1000.30">
    <property type="match status" value="1"/>
</dbReference>
<keyword evidence="7" id="KW-0539">Nucleus</keyword>
<sequence length="194" mass="21440">MDVEMSQEKREPPSPDTTCKYNLSCTNKDCKFAHQSPAAPPSAAIDVNDVCSFGAACKNRKCTGRHPSPAQKIAHQTEMDCKFFPNCSNPACPFRHPTMPLCRNGADCTTPNCKFTHSKVMCKFNPCLNPSCVYKHVEGQKRGKFDDKVWVAGETKEHVSERKFVDENAEEELIRPGAAEALSQESGAQAELIT</sequence>
<comment type="similarity">
    <text evidence="2">Belongs to the ZC3H14 family.</text>
</comment>
<evidence type="ECO:0000256" key="2">
    <source>
        <dbReference type="ARBA" id="ARBA00008423"/>
    </source>
</evidence>
<dbReference type="OrthoDB" id="438553at2759"/>
<evidence type="ECO:0000313" key="10">
    <source>
        <dbReference type="EMBL" id="KAF4631520.1"/>
    </source>
</evidence>
<keyword evidence="6" id="KW-0862">Zinc</keyword>
<keyword evidence="4" id="KW-0677">Repeat</keyword>
<evidence type="ECO:0000256" key="5">
    <source>
        <dbReference type="ARBA" id="ARBA00022771"/>
    </source>
</evidence>
<dbReference type="Proteomes" id="UP000566819">
    <property type="component" value="Unassembled WGS sequence"/>
</dbReference>
<feature type="domain" description="Nab2-like CCCH zinc finger" evidence="9">
    <location>
        <begin position="122"/>
        <end position="141"/>
    </location>
</feature>
<proteinExistence type="inferred from homology"/>
<dbReference type="GO" id="GO:0008143">
    <property type="term" value="F:poly(A) binding"/>
    <property type="evidence" value="ECO:0007669"/>
    <property type="project" value="InterPro"/>
</dbReference>
<dbReference type="EMBL" id="JAAMPI010000435">
    <property type="protein sequence ID" value="KAF4631520.1"/>
    <property type="molecule type" value="Genomic_DNA"/>
</dbReference>
<keyword evidence="5" id="KW-0863">Zinc-finger</keyword>
<dbReference type="Pfam" id="PF14608">
    <property type="entry name" value="zf-CCCH_2"/>
    <property type="match status" value="4"/>
</dbReference>
<dbReference type="PANTHER" id="PTHR14738:SF29">
    <property type="entry name" value="ZINC FINGER CCCH DOMAIN-CONTAINING PROTEIN 14"/>
    <property type="match status" value="1"/>
</dbReference>
<comment type="subcellular location">
    <subcellularLocation>
        <location evidence="1">Nucleus</location>
    </subcellularLocation>
</comment>
<dbReference type="GO" id="GO:0043488">
    <property type="term" value="P:regulation of mRNA stability"/>
    <property type="evidence" value="ECO:0007669"/>
    <property type="project" value="InterPro"/>
</dbReference>
<dbReference type="InterPro" id="IPR040366">
    <property type="entry name" value="Nab2/ZC3H14"/>
</dbReference>
<evidence type="ECO:0000313" key="11">
    <source>
        <dbReference type="Proteomes" id="UP000566819"/>
    </source>
</evidence>
<keyword evidence="3" id="KW-0479">Metal-binding</keyword>
<evidence type="ECO:0000256" key="7">
    <source>
        <dbReference type="ARBA" id="ARBA00023242"/>
    </source>
</evidence>
<dbReference type="AlphaFoldDB" id="A0A8H4RK60"/>
<name>A0A8H4RK60_9HELO</name>